<dbReference type="AlphaFoldDB" id="A0A0F9VV69"/>
<accession>A0A0F9VV69</accession>
<name>A0A0F9VV69_9ZZZZ</name>
<gene>
    <name evidence="4" type="ORF">LCGC14_0041200</name>
</gene>
<keyword evidence="2" id="KW-0812">Transmembrane</keyword>
<keyword evidence="2" id="KW-0472">Membrane</keyword>
<evidence type="ECO:0000313" key="4">
    <source>
        <dbReference type="EMBL" id="KKO09001.1"/>
    </source>
</evidence>
<feature type="coiled-coil region" evidence="1">
    <location>
        <begin position="90"/>
        <end position="145"/>
    </location>
</feature>
<keyword evidence="1" id="KW-0175">Coiled coil</keyword>
<dbReference type="InterPro" id="IPR036465">
    <property type="entry name" value="vWFA_dom_sf"/>
</dbReference>
<feature type="domain" description="VWFA" evidence="3">
    <location>
        <begin position="169"/>
        <end position="294"/>
    </location>
</feature>
<dbReference type="Gene3D" id="3.40.50.410">
    <property type="entry name" value="von Willebrand factor, type A domain"/>
    <property type="match status" value="1"/>
</dbReference>
<evidence type="ECO:0000259" key="3">
    <source>
        <dbReference type="Pfam" id="PF13519"/>
    </source>
</evidence>
<evidence type="ECO:0000256" key="2">
    <source>
        <dbReference type="SAM" id="Phobius"/>
    </source>
</evidence>
<organism evidence="4">
    <name type="scientific">marine sediment metagenome</name>
    <dbReference type="NCBI Taxonomy" id="412755"/>
    <lineage>
        <taxon>unclassified sequences</taxon>
        <taxon>metagenomes</taxon>
        <taxon>ecological metagenomes</taxon>
    </lineage>
</organism>
<sequence length="366" mass="40096">MAGRRRKRAAVNPMGLAFLDVMSCGFGAVVLIFLILDHTATEARNEADPNLTAEARLLEEEVLEGEEQLFQVRNTLDEVSLEVVAAQGLADRIQSDIDDFMSQLAALEGNSMATEESLEDLRADIRSLEEELLRLQTSAVEEQGDSSREFLGDGDRQYLTGMFLGGNRILILLDTSASMLDDTLVNIIRIRNMSDEVKLAAPKWQRAVRIVEWISSQLPLVSQYQIVGFNETASAVMAGTEGRWLEVADRDELNEVVRAVQSTLPGGGNNLQRAFAAVAAMNPRPDNVYLITDSLPTQGSGSRNATTISPRERLELYQEALESMPANIPVNTILLPMEGDPAAAAAYWQLGVLSGGSFITPSRDWP</sequence>
<dbReference type="CDD" id="cd00198">
    <property type="entry name" value="vWFA"/>
    <property type="match status" value="1"/>
</dbReference>
<dbReference type="EMBL" id="LAZR01000008">
    <property type="protein sequence ID" value="KKO09001.1"/>
    <property type="molecule type" value="Genomic_DNA"/>
</dbReference>
<comment type="caution">
    <text evidence="4">The sequence shown here is derived from an EMBL/GenBank/DDBJ whole genome shotgun (WGS) entry which is preliminary data.</text>
</comment>
<evidence type="ECO:0000256" key="1">
    <source>
        <dbReference type="SAM" id="Coils"/>
    </source>
</evidence>
<feature type="transmembrane region" description="Helical" evidence="2">
    <location>
        <begin position="12"/>
        <end position="36"/>
    </location>
</feature>
<reference evidence="4" key="1">
    <citation type="journal article" date="2015" name="Nature">
        <title>Complex archaea that bridge the gap between prokaryotes and eukaryotes.</title>
        <authorList>
            <person name="Spang A."/>
            <person name="Saw J.H."/>
            <person name="Jorgensen S.L."/>
            <person name="Zaremba-Niedzwiedzka K."/>
            <person name="Martijn J."/>
            <person name="Lind A.E."/>
            <person name="van Eijk R."/>
            <person name="Schleper C."/>
            <person name="Guy L."/>
            <person name="Ettema T.J."/>
        </authorList>
    </citation>
    <scope>NUCLEOTIDE SEQUENCE</scope>
</reference>
<dbReference type="SUPFAM" id="SSF53300">
    <property type="entry name" value="vWA-like"/>
    <property type="match status" value="1"/>
</dbReference>
<keyword evidence="2" id="KW-1133">Transmembrane helix</keyword>
<proteinExistence type="predicted"/>
<dbReference type="InterPro" id="IPR002035">
    <property type="entry name" value="VWF_A"/>
</dbReference>
<dbReference type="Pfam" id="PF13519">
    <property type="entry name" value="VWA_2"/>
    <property type="match status" value="1"/>
</dbReference>
<protein>
    <recommendedName>
        <fullName evidence="3">VWFA domain-containing protein</fullName>
    </recommendedName>
</protein>